<evidence type="ECO:0000313" key="10">
    <source>
        <dbReference type="Proteomes" id="UP001429984"/>
    </source>
</evidence>
<dbReference type="RefSeq" id="WP_194931106.1">
    <property type="nucleotide sequence ID" value="NZ_JADLZT010000005.1"/>
</dbReference>
<evidence type="ECO:0000256" key="1">
    <source>
        <dbReference type="ARBA" id="ARBA00000832"/>
    </source>
</evidence>
<gene>
    <name evidence="7 9" type="primary">pgl</name>
    <name evidence="9" type="ORF">IU514_10795</name>
</gene>
<feature type="domain" description="Glucosamine/galactosamine-6-phosphate isomerase" evidence="8">
    <location>
        <begin position="29"/>
        <end position="231"/>
    </location>
</feature>
<dbReference type="NCBIfam" id="TIGR01198">
    <property type="entry name" value="pgl"/>
    <property type="match status" value="1"/>
</dbReference>
<dbReference type="EC" id="3.1.1.31" evidence="5 7"/>
<dbReference type="InterPro" id="IPR006148">
    <property type="entry name" value="Glc/Gal-6P_isomerase"/>
</dbReference>
<evidence type="ECO:0000259" key="8">
    <source>
        <dbReference type="Pfam" id="PF01182"/>
    </source>
</evidence>
<keyword evidence="7 9" id="KW-0378">Hydrolase</keyword>
<accession>A0ABS0B674</accession>
<comment type="pathway">
    <text evidence="3 7">Carbohydrate degradation; pentose phosphate pathway; D-ribulose 5-phosphate from D-glucose 6-phosphate (oxidative stage): step 2/3.</text>
</comment>
<dbReference type="Pfam" id="PF01182">
    <property type="entry name" value="Glucosamine_iso"/>
    <property type="match status" value="1"/>
</dbReference>
<keyword evidence="10" id="KW-1185">Reference proteome</keyword>
<evidence type="ECO:0000256" key="5">
    <source>
        <dbReference type="ARBA" id="ARBA00013198"/>
    </source>
</evidence>
<dbReference type="SUPFAM" id="SSF100950">
    <property type="entry name" value="NagB/RpiA/CoA transferase-like"/>
    <property type="match status" value="1"/>
</dbReference>
<evidence type="ECO:0000256" key="3">
    <source>
        <dbReference type="ARBA" id="ARBA00004961"/>
    </source>
</evidence>
<organism evidence="9 10">
    <name type="scientific">Lysobacter niastensis</name>
    <dbReference type="NCBI Taxonomy" id="380629"/>
    <lineage>
        <taxon>Bacteria</taxon>
        <taxon>Pseudomonadati</taxon>
        <taxon>Pseudomonadota</taxon>
        <taxon>Gammaproteobacteria</taxon>
        <taxon>Lysobacterales</taxon>
        <taxon>Lysobacteraceae</taxon>
        <taxon>Lysobacter</taxon>
    </lineage>
</organism>
<dbReference type="InterPro" id="IPR005900">
    <property type="entry name" value="6-phosphogluconolactonase_DevB"/>
</dbReference>
<comment type="similarity">
    <text evidence="4 7">Belongs to the glucosamine/galactosamine-6-phosphate isomerase family. 6-phosphogluconolactonase subfamily.</text>
</comment>
<dbReference type="CDD" id="cd01400">
    <property type="entry name" value="6PGL"/>
    <property type="match status" value="1"/>
</dbReference>
<comment type="caution">
    <text evidence="9">The sequence shown here is derived from an EMBL/GenBank/DDBJ whole genome shotgun (WGS) entry which is preliminary data.</text>
</comment>
<evidence type="ECO:0000256" key="7">
    <source>
        <dbReference type="RuleBase" id="RU365095"/>
    </source>
</evidence>
<dbReference type="InterPro" id="IPR037171">
    <property type="entry name" value="NagB/RpiA_transferase-like"/>
</dbReference>
<evidence type="ECO:0000256" key="6">
    <source>
        <dbReference type="ARBA" id="ARBA00020337"/>
    </source>
</evidence>
<dbReference type="Gene3D" id="3.40.50.1360">
    <property type="match status" value="1"/>
</dbReference>
<dbReference type="EMBL" id="JADLZT010000005">
    <property type="protein sequence ID" value="MBF6024515.1"/>
    <property type="molecule type" value="Genomic_DNA"/>
</dbReference>
<dbReference type="Proteomes" id="UP001429984">
    <property type="component" value="Unassembled WGS sequence"/>
</dbReference>
<evidence type="ECO:0000256" key="2">
    <source>
        <dbReference type="ARBA" id="ARBA00002681"/>
    </source>
</evidence>
<dbReference type="InterPro" id="IPR039104">
    <property type="entry name" value="6PGL"/>
</dbReference>
<sequence>MVDGTAHNPIGSGSAYALHVHSGTDEWIWASAVAIAAELRRDLSDRPRARLLLSGGTTPAPVYRALAQAPLDWSRVDVALVDERWLLPDDPDSNAYLVNASLLHHYAKAARFEVMTQPGLRIEDVVARANAHAQQPAAAAVLGMGEDGHTASMFPGSIDLERALASRQAYAAVDATGCPGARQWLRRITLTPAGLSGAHAKLLLIQGAGKRAVLERALADGDVSRWPVLAALGGGGEPPLQIHWCP</sequence>
<protein>
    <recommendedName>
        <fullName evidence="6 7">6-phosphogluconolactonase</fullName>
        <shortName evidence="7">6PGL</shortName>
        <ecNumber evidence="5 7">3.1.1.31</ecNumber>
    </recommendedName>
</protein>
<dbReference type="PANTHER" id="PTHR11054">
    <property type="entry name" value="6-PHOSPHOGLUCONOLACTONASE"/>
    <property type="match status" value="1"/>
</dbReference>
<dbReference type="PANTHER" id="PTHR11054:SF0">
    <property type="entry name" value="6-PHOSPHOGLUCONOLACTONASE"/>
    <property type="match status" value="1"/>
</dbReference>
<name>A0ABS0B674_9GAMM</name>
<reference evidence="9 10" key="1">
    <citation type="submission" date="2020-11" db="EMBL/GenBank/DDBJ databases">
        <title>Draft Genome Sequence and Secondary Metabolite Biosynthetic Potential of the Lysobacter niastensis Type strain DSM 18481.</title>
        <authorList>
            <person name="Turrini P."/>
            <person name="Artuso I."/>
            <person name="Tescari M."/>
            <person name="Lugli G.A."/>
            <person name="Frangipani E."/>
            <person name="Ventura M."/>
            <person name="Visca P."/>
        </authorList>
    </citation>
    <scope>NUCLEOTIDE SEQUENCE [LARGE SCALE GENOMIC DNA]</scope>
    <source>
        <strain evidence="9 10">DSM 18481</strain>
    </source>
</reference>
<evidence type="ECO:0000313" key="9">
    <source>
        <dbReference type="EMBL" id="MBF6024515.1"/>
    </source>
</evidence>
<evidence type="ECO:0000256" key="4">
    <source>
        <dbReference type="ARBA" id="ARBA00010662"/>
    </source>
</evidence>
<comment type="catalytic activity">
    <reaction evidence="1 7">
        <text>6-phospho-D-glucono-1,5-lactone + H2O = 6-phospho-D-gluconate + H(+)</text>
        <dbReference type="Rhea" id="RHEA:12556"/>
        <dbReference type="ChEBI" id="CHEBI:15377"/>
        <dbReference type="ChEBI" id="CHEBI:15378"/>
        <dbReference type="ChEBI" id="CHEBI:57955"/>
        <dbReference type="ChEBI" id="CHEBI:58759"/>
        <dbReference type="EC" id="3.1.1.31"/>
    </reaction>
</comment>
<comment type="function">
    <text evidence="2 7">Hydrolysis of 6-phosphogluconolactone to 6-phosphogluconate.</text>
</comment>
<dbReference type="GO" id="GO:0017057">
    <property type="term" value="F:6-phosphogluconolactonase activity"/>
    <property type="evidence" value="ECO:0007669"/>
    <property type="project" value="UniProtKB-EC"/>
</dbReference>
<proteinExistence type="inferred from homology"/>